<dbReference type="Pfam" id="PF00225">
    <property type="entry name" value="Kinesin"/>
    <property type="match status" value="1"/>
</dbReference>
<dbReference type="PROSITE" id="PS50067">
    <property type="entry name" value="KINESIN_MOTOR_2"/>
    <property type="match status" value="1"/>
</dbReference>
<dbReference type="Proteomes" id="UP000031668">
    <property type="component" value="Unassembled WGS sequence"/>
</dbReference>
<comment type="subcellular location">
    <subcellularLocation>
        <location evidence="1">Cytoplasm</location>
        <location evidence="1">Cytoskeleton</location>
    </subcellularLocation>
</comment>
<evidence type="ECO:0000256" key="3">
    <source>
        <dbReference type="ARBA" id="ARBA00022840"/>
    </source>
</evidence>
<feature type="binding site" evidence="7">
    <location>
        <begin position="102"/>
        <end position="109"/>
    </location>
    <ligand>
        <name>ATP</name>
        <dbReference type="ChEBI" id="CHEBI:30616"/>
    </ligand>
</feature>
<sequence length="147" mass="16074">MNQNETTSNEVLCLSPSESFEESNHVEVICRLKPYDLTDDESCIRVTSSRSLKVVTPASKVTCDFKKIILPESSQQEVFDSVANDMVTGLIRGKNGLLFTYGITGSGKTYTLGGTSKDPGILPRCVMTIYNAIKSNLAPSEVFKNVI</sequence>
<comment type="caution">
    <text evidence="9">The sequence shown here is derived from an EMBL/GenBank/DDBJ whole genome shotgun (WGS) entry which is preliminary data.</text>
</comment>
<evidence type="ECO:0000256" key="6">
    <source>
        <dbReference type="ARBA" id="ARBA00023212"/>
    </source>
</evidence>
<evidence type="ECO:0000256" key="4">
    <source>
        <dbReference type="ARBA" id="ARBA00023054"/>
    </source>
</evidence>
<reference evidence="9 10" key="1">
    <citation type="journal article" date="2014" name="Genome Biol. Evol.">
        <title>The genome of the myxosporean Thelohanellus kitauei shows adaptations to nutrient acquisition within its fish host.</title>
        <authorList>
            <person name="Yang Y."/>
            <person name="Xiong J."/>
            <person name="Zhou Z."/>
            <person name="Huo F."/>
            <person name="Miao W."/>
            <person name="Ran C."/>
            <person name="Liu Y."/>
            <person name="Zhang J."/>
            <person name="Feng J."/>
            <person name="Wang M."/>
            <person name="Wang M."/>
            <person name="Wang L."/>
            <person name="Yao B."/>
        </authorList>
    </citation>
    <scope>NUCLEOTIDE SEQUENCE [LARGE SCALE GENOMIC DNA]</scope>
    <source>
        <strain evidence="9">Wuqing</strain>
    </source>
</reference>
<protein>
    <submittedName>
        <fullName evidence="9">Kinesin-like protein KIF23</fullName>
    </submittedName>
</protein>
<keyword evidence="6" id="KW-0963">Cytoplasm</keyword>
<evidence type="ECO:0000256" key="7">
    <source>
        <dbReference type="PROSITE-ProRule" id="PRU00283"/>
    </source>
</evidence>
<dbReference type="AlphaFoldDB" id="A0A0C2N348"/>
<dbReference type="InterPro" id="IPR001752">
    <property type="entry name" value="Kinesin_motor_dom"/>
</dbReference>
<keyword evidence="10" id="KW-1185">Reference proteome</keyword>
<dbReference type="InterPro" id="IPR027640">
    <property type="entry name" value="Kinesin-like_fam"/>
</dbReference>
<dbReference type="Gene3D" id="3.40.850.10">
    <property type="entry name" value="Kinesin motor domain"/>
    <property type="match status" value="1"/>
</dbReference>
<accession>A0A0C2N348</accession>
<dbReference type="SUPFAM" id="SSF52540">
    <property type="entry name" value="P-loop containing nucleoside triphosphate hydrolases"/>
    <property type="match status" value="1"/>
</dbReference>
<keyword evidence="6" id="KW-0206">Cytoskeleton</keyword>
<keyword evidence="2 7" id="KW-0547">Nucleotide-binding</keyword>
<keyword evidence="5 7" id="KW-0505">Motor protein</keyword>
<dbReference type="PANTHER" id="PTHR47968">
    <property type="entry name" value="CENTROMERE PROTEIN E"/>
    <property type="match status" value="1"/>
</dbReference>
<name>A0A0C2N348_THEKT</name>
<dbReference type="InterPro" id="IPR027417">
    <property type="entry name" value="P-loop_NTPase"/>
</dbReference>
<feature type="domain" description="Kinesin motor" evidence="8">
    <location>
        <begin position="25"/>
        <end position="147"/>
    </location>
</feature>
<dbReference type="GO" id="GO:0007018">
    <property type="term" value="P:microtubule-based movement"/>
    <property type="evidence" value="ECO:0007669"/>
    <property type="project" value="InterPro"/>
</dbReference>
<evidence type="ECO:0000259" key="8">
    <source>
        <dbReference type="PROSITE" id="PS50067"/>
    </source>
</evidence>
<evidence type="ECO:0000256" key="1">
    <source>
        <dbReference type="ARBA" id="ARBA00004245"/>
    </source>
</evidence>
<dbReference type="GO" id="GO:0008017">
    <property type="term" value="F:microtubule binding"/>
    <property type="evidence" value="ECO:0007669"/>
    <property type="project" value="InterPro"/>
</dbReference>
<dbReference type="EMBL" id="JWZT01000567">
    <property type="protein sequence ID" value="KII74066.1"/>
    <property type="molecule type" value="Genomic_DNA"/>
</dbReference>
<dbReference type="InterPro" id="IPR036961">
    <property type="entry name" value="Kinesin_motor_dom_sf"/>
</dbReference>
<evidence type="ECO:0000256" key="5">
    <source>
        <dbReference type="ARBA" id="ARBA00023175"/>
    </source>
</evidence>
<dbReference type="PANTHER" id="PTHR47968:SF75">
    <property type="entry name" value="CENTROMERE-ASSOCIATED PROTEIN E"/>
    <property type="match status" value="1"/>
</dbReference>
<dbReference type="OrthoDB" id="5985277at2759"/>
<dbReference type="OMA" id="NHVEVIC"/>
<keyword evidence="4" id="KW-0175">Coiled coil</keyword>
<comment type="similarity">
    <text evidence="7">Belongs to the TRAFAC class myosin-kinesin ATPase superfamily. Kinesin family.</text>
</comment>
<gene>
    <name evidence="9" type="ORF">RF11_00052</name>
</gene>
<proteinExistence type="inferred from homology"/>
<dbReference type="GO" id="GO:0003777">
    <property type="term" value="F:microtubule motor activity"/>
    <property type="evidence" value="ECO:0007669"/>
    <property type="project" value="InterPro"/>
</dbReference>
<dbReference type="GO" id="GO:0005856">
    <property type="term" value="C:cytoskeleton"/>
    <property type="evidence" value="ECO:0007669"/>
    <property type="project" value="UniProtKB-SubCell"/>
</dbReference>
<organism evidence="9 10">
    <name type="scientific">Thelohanellus kitauei</name>
    <name type="common">Myxosporean</name>
    <dbReference type="NCBI Taxonomy" id="669202"/>
    <lineage>
        <taxon>Eukaryota</taxon>
        <taxon>Metazoa</taxon>
        <taxon>Cnidaria</taxon>
        <taxon>Myxozoa</taxon>
        <taxon>Myxosporea</taxon>
        <taxon>Bivalvulida</taxon>
        <taxon>Platysporina</taxon>
        <taxon>Myxobolidae</taxon>
        <taxon>Thelohanellus</taxon>
    </lineage>
</organism>
<keyword evidence="3 7" id="KW-0067">ATP-binding</keyword>
<evidence type="ECO:0000313" key="10">
    <source>
        <dbReference type="Proteomes" id="UP000031668"/>
    </source>
</evidence>
<dbReference type="GO" id="GO:0005524">
    <property type="term" value="F:ATP binding"/>
    <property type="evidence" value="ECO:0007669"/>
    <property type="project" value="UniProtKB-UniRule"/>
</dbReference>
<evidence type="ECO:0000313" key="9">
    <source>
        <dbReference type="EMBL" id="KII74066.1"/>
    </source>
</evidence>
<evidence type="ECO:0000256" key="2">
    <source>
        <dbReference type="ARBA" id="ARBA00022741"/>
    </source>
</evidence>
<dbReference type="SMART" id="SM00129">
    <property type="entry name" value="KISc"/>
    <property type="match status" value="1"/>
</dbReference>